<evidence type="ECO:0008006" key="4">
    <source>
        <dbReference type="Google" id="ProtNLM"/>
    </source>
</evidence>
<dbReference type="RefSeq" id="WP_344640532.1">
    <property type="nucleotide sequence ID" value="NZ_BAAATR010000047.1"/>
</dbReference>
<accession>A0ABP5RSW5</accession>
<keyword evidence="1" id="KW-1133">Transmembrane helix</keyword>
<keyword evidence="3" id="KW-1185">Reference proteome</keyword>
<dbReference type="InterPro" id="IPR047789">
    <property type="entry name" value="CU044_5270-like"/>
</dbReference>
<organism evidence="2 3">
    <name type="scientific">Kitasatospora cystarginea</name>
    <dbReference type="NCBI Taxonomy" id="58350"/>
    <lineage>
        <taxon>Bacteria</taxon>
        <taxon>Bacillati</taxon>
        <taxon>Actinomycetota</taxon>
        <taxon>Actinomycetes</taxon>
        <taxon>Kitasatosporales</taxon>
        <taxon>Streptomycetaceae</taxon>
        <taxon>Kitasatospora</taxon>
    </lineage>
</organism>
<evidence type="ECO:0000256" key="1">
    <source>
        <dbReference type="SAM" id="Phobius"/>
    </source>
</evidence>
<reference evidence="3" key="1">
    <citation type="journal article" date="2019" name="Int. J. Syst. Evol. Microbiol.">
        <title>The Global Catalogue of Microorganisms (GCM) 10K type strain sequencing project: providing services to taxonomists for standard genome sequencing and annotation.</title>
        <authorList>
            <consortium name="The Broad Institute Genomics Platform"/>
            <consortium name="The Broad Institute Genome Sequencing Center for Infectious Disease"/>
            <person name="Wu L."/>
            <person name="Ma J."/>
        </authorList>
    </citation>
    <scope>NUCLEOTIDE SEQUENCE [LARGE SCALE GENOMIC DNA]</scope>
    <source>
        <strain evidence="3">JCM 7356</strain>
    </source>
</reference>
<dbReference type="NCBIfam" id="NF038083">
    <property type="entry name" value="CU044_5270_fam"/>
    <property type="match status" value="1"/>
</dbReference>
<feature type="transmembrane region" description="Helical" evidence="1">
    <location>
        <begin position="71"/>
        <end position="90"/>
    </location>
</feature>
<evidence type="ECO:0000313" key="2">
    <source>
        <dbReference type="EMBL" id="GAA2273442.1"/>
    </source>
</evidence>
<dbReference type="EMBL" id="BAAATR010000047">
    <property type="protein sequence ID" value="GAA2273442.1"/>
    <property type="molecule type" value="Genomic_DNA"/>
</dbReference>
<name>A0ABP5RSW5_9ACTN</name>
<sequence>MNASPSQPHPADWQETQGLLPAVEWDLPAGRHQFHKEHLMARIHHDLDNSASSPAPTRTAKPRNRFLRRGIVLPVAACALAGAVATGVLLSGSSGGGATLAAGPALTTRIGTADAHGVTQLLDQISLAAQEAPVPQPSAGQFIYIEAKTANTYVRTDGGKSSVVSAPLHTRQMWQSLDGHKGWLIDPGNIDGTSLDSKVEPYLNAPSYNYLATLPTDPDTLLKKIYTETKGHGPGPDAEAFTTIGDLLIQSYPPGNLSAALYKAAAKIPGVVKVDDAVDAVGRHGVAVALLNETSGQRTEWIFDNKSFTFLGERTVQVQGASGEHGLIKPGTVVSTEAVTQRAIVSAMKQTPSHTT</sequence>
<evidence type="ECO:0000313" key="3">
    <source>
        <dbReference type="Proteomes" id="UP001500305"/>
    </source>
</evidence>
<keyword evidence="1" id="KW-0472">Membrane</keyword>
<gene>
    <name evidence="2" type="ORF">GCM10010430_69220</name>
</gene>
<proteinExistence type="predicted"/>
<dbReference type="Proteomes" id="UP001500305">
    <property type="component" value="Unassembled WGS sequence"/>
</dbReference>
<protein>
    <recommendedName>
        <fullName evidence="4">CU044_5270 family protein</fullName>
    </recommendedName>
</protein>
<keyword evidence="1" id="KW-0812">Transmembrane</keyword>
<comment type="caution">
    <text evidence="2">The sequence shown here is derived from an EMBL/GenBank/DDBJ whole genome shotgun (WGS) entry which is preliminary data.</text>
</comment>